<dbReference type="InterPro" id="IPR013766">
    <property type="entry name" value="Thioredoxin_domain"/>
</dbReference>
<protein>
    <submittedName>
        <fullName evidence="3">Thioredoxin</fullName>
    </submittedName>
</protein>
<dbReference type="EMBL" id="GGMR01008769">
    <property type="protein sequence ID" value="MBY21388.1"/>
    <property type="molecule type" value="Transcribed_RNA"/>
</dbReference>
<dbReference type="CDD" id="cd02947">
    <property type="entry name" value="TRX_family"/>
    <property type="match status" value="1"/>
</dbReference>
<dbReference type="AlphaFoldDB" id="A0A2S2NWP1"/>
<reference evidence="3" key="1">
    <citation type="submission" date="2018-04" db="EMBL/GenBank/DDBJ databases">
        <title>Transcriptome of Schizaphis graminum biotype I.</title>
        <authorList>
            <person name="Scully E.D."/>
            <person name="Geib S.M."/>
            <person name="Palmer N.A."/>
            <person name="Koch K."/>
            <person name="Bradshaw J."/>
            <person name="Heng-Moss T."/>
            <person name="Sarath G."/>
        </authorList>
    </citation>
    <scope>NUCLEOTIDE SEQUENCE</scope>
</reference>
<sequence>MSFNRFRCLEKVHKTTKRSMSVGRVYRKSFTVCGSEDFIQNVLKSDIPVIVNFHAEWCEPCLTLTPLLKKMVGNSPLVHLAIVDVEKNADLVHTFEVKAVPAVLAIRDGHVIDKFIGLIDNDMINEMVKKISKPDEV</sequence>
<dbReference type="SUPFAM" id="SSF52833">
    <property type="entry name" value="Thioredoxin-like"/>
    <property type="match status" value="1"/>
</dbReference>
<evidence type="ECO:0000313" key="3">
    <source>
        <dbReference type="EMBL" id="MBY21388.1"/>
    </source>
</evidence>
<dbReference type="InterPro" id="IPR036249">
    <property type="entry name" value="Thioredoxin-like_sf"/>
</dbReference>
<dbReference type="PROSITE" id="PS51352">
    <property type="entry name" value="THIOREDOXIN_2"/>
    <property type="match status" value="1"/>
</dbReference>
<accession>A0A2S2NWP1</accession>
<proteinExistence type="inferred from homology"/>
<dbReference type="Gene3D" id="3.40.30.10">
    <property type="entry name" value="Glutaredoxin"/>
    <property type="match status" value="1"/>
</dbReference>
<gene>
    <name evidence="3" type="primary">Txn2</name>
    <name evidence="3" type="ORF">g.41267</name>
</gene>
<dbReference type="PROSITE" id="PS00194">
    <property type="entry name" value="THIOREDOXIN_1"/>
    <property type="match status" value="1"/>
</dbReference>
<evidence type="ECO:0000256" key="1">
    <source>
        <dbReference type="ARBA" id="ARBA00008987"/>
    </source>
</evidence>
<evidence type="ECO:0000259" key="2">
    <source>
        <dbReference type="PROSITE" id="PS51352"/>
    </source>
</evidence>
<dbReference type="PANTHER" id="PTHR43601:SF5">
    <property type="entry name" value="EG:132E8.3 PROTEIN"/>
    <property type="match status" value="1"/>
</dbReference>
<name>A0A2S2NWP1_SCHGA</name>
<feature type="domain" description="Thioredoxin" evidence="2">
    <location>
        <begin position="6"/>
        <end position="133"/>
    </location>
</feature>
<dbReference type="Pfam" id="PF00085">
    <property type="entry name" value="Thioredoxin"/>
    <property type="match status" value="1"/>
</dbReference>
<comment type="similarity">
    <text evidence="1">Belongs to the thioredoxin family.</text>
</comment>
<dbReference type="InterPro" id="IPR017937">
    <property type="entry name" value="Thioredoxin_CS"/>
</dbReference>
<organism evidence="3">
    <name type="scientific">Schizaphis graminum</name>
    <name type="common">Green bug aphid</name>
    <dbReference type="NCBI Taxonomy" id="13262"/>
    <lineage>
        <taxon>Eukaryota</taxon>
        <taxon>Metazoa</taxon>
        <taxon>Ecdysozoa</taxon>
        <taxon>Arthropoda</taxon>
        <taxon>Hexapoda</taxon>
        <taxon>Insecta</taxon>
        <taxon>Pterygota</taxon>
        <taxon>Neoptera</taxon>
        <taxon>Paraneoptera</taxon>
        <taxon>Hemiptera</taxon>
        <taxon>Sternorrhyncha</taxon>
        <taxon>Aphidomorpha</taxon>
        <taxon>Aphidoidea</taxon>
        <taxon>Aphididae</taxon>
        <taxon>Aphidini</taxon>
        <taxon>Schizaphis</taxon>
    </lineage>
</organism>
<dbReference type="GO" id="GO:0005739">
    <property type="term" value="C:mitochondrion"/>
    <property type="evidence" value="ECO:0007669"/>
    <property type="project" value="TreeGrafter"/>
</dbReference>
<dbReference type="GO" id="GO:0045454">
    <property type="term" value="P:cell redox homeostasis"/>
    <property type="evidence" value="ECO:0007669"/>
    <property type="project" value="TreeGrafter"/>
</dbReference>
<dbReference type="PANTHER" id="PTHR43601">
    <property type="entry name" value="THIOREDOXIN, MITOCHONDRIAL"/>
    <property type="match status" value="1"/>
</dbReference>